<dbReference type="InterPro" id="IPR000944">
    <property type="entry name" value="Tscrpt_reg_Rrf2"/>
</dbReference>
<proteinExistence type="predicted"/>
<sequence length="188" mass="19585">MIGSGAVLRLSKLTDYAVAVLIRLDRCQREGGGEQGACMATAPHLAALTGIPEPTVAKVLKTLAGSGFVTSARGARGGYRLSRPLEDIALDEVISALDGPIALITCIEGTGGCEAYGRCDVRGRWEPVNEAVRSALRAISLAELRGPGCCSERPPMRAASPREAALDTVSREAALDTVPREAALNSAE</sequence>
<dbReference type="PROSITE" id="PS51197">
    <property type="entry name" value="HTH_RRF2_2"/>
    <property type="match status" value="1"/>
</dbReference>
<dbReference type="NCBIfam" id="TIGR00738">
    <property type="entry name" value="rrf2_super"/>
    <property type="match status" value="1"/>
</dbReference>
<comment type="caution">
    <text evidence="1">The sequence shown here is derived from an EMBL/GenBank/DDBJ whole genome shotgun (WGS) entry which is preliminary data.</text>
</comment>
<dbReference type="InterPro" id="IPR036388">
    <property type="entry name" value="WH-like_DNA-bd_sf"/>
</dbReference>
<organism evidence="1 2">
    <name type="scientific">Endobacter medicaginis</name>
    <dbReference type="NCBI Taxonomy" id="1181271"/>
    <lineage>
        <taxon>Bacteria</taxon>
        <taxon>Pseudomonadati</taxon>
        <taxon>Pseudomonadota</taxon>
        <taxon>Alphaproteobacteria</taxon>
        <taxon>Acetobacterales</taxon>
        <taxon>Acetobacteraceae</taxon>
        <taxon>Endobacter</taxon>
    </lineage>
</organism>
<gene>
    <name evidence="1" type="ORF">FHR90_002328</name>
</gene>
<evidence type="ECO:0000313" key="2">
    <source>
        <dbReference type="Proteomes" id="UP000557688"/>
    </source>
</evidence>
<dbReference type="Gene3D" id="1.10.10.10">
    <property type="entry name" value="Winged helix-like DNA-binding domain superfamily/Winged helix DNA-binding domain"/>
    <property type="match status" value="1"/>
</dbReference>
<dbReference type="PANTHER" id="PTHR33221">
    <property type="entry name" value="WINGED HELIX-TURN-HELIX TRANSCRIPTIONAL REGULATOR, RRF2 FAMILY"/>
    <property type="match status" value="1"/>
</dbReference>
<dbReference type="EMBL" id="JACHXV010000008">
    <property type="protein sequence ID" value="MBB3174487.1"/>
    <property type="molecule type" value="Genomic_DNA"/>
</dbReference>
<protein>
    <submittedName>
        <fullName evidence="1">FeS assembly SUF system regulator</fullName>
    </submittedName>
</protein>
<dbReference type="PANTHER" id="PTHR33221:SF2">
    <property type="entry name" value="TRANSCRIPTIONAL REGULATOR"/>
    <property type="match status" value="1"/>
</dbReference>
<name>A0A839UXF9_9PROT</name>
<dbReference type="InterPro" id="IPR036390">
    <property type="entry name" value="WH_DNA-bd_sf"/>
</dbReference>
<evidence type="ECO:0000313" key="1">
    <source>
        <dbReference type="EMBL" id="MBB3174487.1"/>
    </source>
</evidence>
<dbReference type="AlphaFoldDB" id="A0A839UXF9"/>
<dbReference type="GO" id="GO:0003700">
    <property type="term" value="F:DNA-binding transcription factor activity"/>
    <property type="evidence" value="ECO:0007669"/>
    <property type="project" value="TreeGrafter"/>
</dbReference>
<dbReference type="Proteomes" id="UP000557688">
    <property type="component" value="Unassembled WGS sequence"/>
</dbReference>
<accession>A0A839UXF9</accession>
<dbReference type="Pfam" id="PF02082">
    <property type="entry name" value="Rrf2"/>
    <property type="match status" value="1"/>
</dbReference>
<dbReference type="SUPFAM" id="SSF46785">
    <property type="entry name" value="Winged helix' DNA-binding domain"/>
    <property type="match status" value="1"/>
</dbReference>
<keyword evidence="2" id="KW-1185">Reference proteome</keyword>
<dbReference type="GO" id="GO:0005829">
    <property type="term" value="C:cytosol"/>
    <property type="evidence" value="ECO:0007669"/>
    <property type="project" value="TreeGrafter"/>
</dbReference>
<reference evidence="1 2" key="1">
    <citation type="submission" date="2020-08" db="EMBL/GenBank/DDBJ databases">
        <title>Genomic Encyclopedia of Type Strains, Phase III (KMG-III): the genomes of soil and plant-associated and newly described type strains.</title>
        <authorList>
            <person name="Whitman W."/>
        </authorList>
    </citation>
    <scope>NUCLEOTIDE SEQUENCE [LARGE SCALE GENOMIC DNA]</scope>
    <source>
        <strain evidence="1 2">CECT 8088</strain>
    </source>
</reference>